<dbReference type="AlphaFoldDB" id="A0A0P0RKA1"/>
<dbReference type="KEGG" id="bcai:K788_0007583"/>
<sequence length="41" mass="4380">MVLHRRKGAGQAVHSTTSLYWMCAGRGKPGDIDGWLALAAP</sequence>
<protein>
    <submittedName>
        <fullName evidence="1">Uncharacterized protein</fullName>
    </submittedName>
</protein>
<evidence type="ECO:0000313" key="1">
    <source>
        <dbReference type="EMBL" id="ALL69232.1"/>
    </source>
</evidence>
<proteinExistence type="predicted"/>
<organism evidence="1 2">
    <name type="scientific">Paraburkholderia caribensis MBA4</name>
    <dbReference type="NCBI Taxonomy" id="1323664"/>
    <lineage>
        <taxon>Bacteria</taxon>
        <taxon>Pseudomonadati</taxon>
        <taxon>Pseudomonadota</taxon>
        <taxon>Betaproteobacteria</taxon>
        <taxon>Burkholderiales</taxon>
        <taxon>Burkholderiaceae</taxon>
        <taxon>Paraburkholderia</taxon>
    </lineage>
</organism>
<name>A0A0P0RKA1_9BURK</name>
<gene>
    <name evidence="1" type="ORF">K788_0007583</name>
</gene>
<dbReference type="Proteomes" id="UP000019146">
    <property type="component" value="Chromosome 2"/>
</dbReference>
<dbReference type="EMBL" id="CP012747">
    <property type="protein sequence ID" value="ALL69232.1"/>
    <property type="molecule type" value="Genomic_DNA"/>
</dbReference>
<reference evidence="1 2" key="1">
    <citation type="journal article" date="2014" name="Genome Announc.">
        <title>Draft Genome Sequence of the Haloacid-Degrading Burkholderia caribensis Strain MBA4.</title>
        <authorList>
            <person name="Pan Y."/>
            <person name="Kong K.F."/>
            <person name="Tsang J.S."/>
        </authorList>
    </citation>
    <scope>NUCLEOTIDE SEQUENCE [LARGE SCALE GENOMIC DNA]</scope>
    <source>
        <strain evidence="1 2">MBA4</strain>
    </source>
</reference>
<evidence type="ECO:0000313" key="2">
    <source>
        <dbReference type="Proteomes" id="UP000019146"/>
    </source>
</evidence>
<accession>A0A0P0RKA1</accession>